<dbReference type="Pfam" id="PF13040">
    <property type="entry name" value="Fur_reg_FbpB"/>
    <property type="match status" value="1"/>
</dbReference>
<reference evidence="1 2" key="1">
    <citation type="submission" date="2023-07" db="EMBL/GenBank/DDBJ databases">
        <title>Genomic Encyclopedia of Type Strains, Phase IV (KMG-IV): sequencing the most valuable type-strain genomes for metagenomic binning, comparative biology and taxonomic classification.</title>
        <authorList>
            <person name="Goeker M."/>
        </authorList>
    </citation>
    <scope>NUCLEOTIDE SEQUENCE [LARGE SCALE GENOMIC DNA]</scope>
    <source>
        <strain evidence="1 2">DSM 19154</strain>
    </source>
</reference>
<keyword evidence="2" id="KW-1185">Reference proteome</keyword>
<dbReference type="EMBL" id="JAUSUA010000005">
    <property type="protein sequence ID" value="MDQ0208289.1"/>
    <property type="molecule type" value="Genomic_DNA"/>
</dbReference>
<organism evidence="1 2">
    <name type="scientific">Alkalicoccobacillus murimartini</name>
    <dbReference type="NCBI Taxonomy" id="171685"/>
    <lineage>
        <taxon>Bacteria</taxon>
        <taxon>Bacillati</taxon>
        <taxon>Bacillota</taxon>
        <taxon>Bacilli</taxon>
        <taxon>Bacillales</taxon>
        <taxon>Bacillaceae</taxon>
        <taxon>Alkalicoccobacillus</taxon>
    </lineage>
</organism>
<evidence type="ECO:0000313" key="1">
    <source>
        <dbReference type="EMBL" id="MDQ0208289.1"/>
    </source>
</evidence>
<sequence>MRKQFVRFEDLMDQNRLELLNDEDALNRLDDRLDERNAKKELQKLRKAEQK</sequence>
<evidence type="ECO:0008006" key="3">
    <source>
        <dbReference type="Google" id="ProtNLM"/>
    </source>
</evidence>
<accession>A0ABT9YMQ9</accession>
<name>A0ABT9YMQ9_9BACI</name>
<comment type="caution">
    <text evidence="1">The sequence shown here is derived from an EMBL/GenBank/DDBJ whole genome shotgun (WGS) entry which is preliminary data.</text>
</comment>
<gene>
    <name evidence="1" type="ORF">J2S05_003100</name>
</gene>
<dbReference type="RefSeq" id="WP_306984262.1">
    <property type="nucleotide sequence ID" value="NZ_JAUSUA010000005.1"/>
</dbReference>
<proteinExistence type="predicted"/>
<dbReference type="InterPro" id="IPR025004">
    <property type="entry name" value="SenN/SenS"/>
</dbReference>
<dbReference type="Proteomes" id="UP001225034">
    <property type="component" value="Unassembled WGS sequence"/>
</dbReference>
<evidence type="ECO:0000313" key="2">
    <source>
        <dbReference type="Proteomes" id="UP001225034"/>
    </source>
</evidence>
<protein>
    <recommendedName>
        <fullName evidence="3">FbpB family small basic protein</fullName>
    </recommendedName>
</protein>